<evidence type="ECO:0000256" key="2">
    <source>
        <dbReference type="ARBA" id="ARBA00022679"/>
    </source>
</evidence>
<dbReference type="EC" id="2.6.1.85" evidence="1"/>
<evidence type="ECO:0000313" key="6">
    <source>
        <dbReference type="Proteomes" id="UP000321039"/>
    </source>
</evidence>
<dbReference type="Pfam" id="PF00425">
    <property type="entry name" value="Chorismate_bind"/>
    <property type="match status" value="1"/>
</dbReference>
<dbReference type="Proteomes" id="UP000321039">
    <property type="component" value="Unassembled WGS sequence"/>
</dbReference>
<dbReference type="GO" id="GO:0046820">
    <property type="term" value="F:4-amino-4-deoxychorismate synthase activity"/>
    <property type="evidence" value="ECO:0007669"/>
    <property type="project" value="UniProtKB-EC"/>
</dbReference>
<evidence type="ECO:0000259" key="3">
    <source>
        <dbReference type="Pfam" id="PF00425"/>
    </source>
</evidence>
<dbReference type="InterPro" id="IPR019999">
    <property type="entry name" value="Anth_synth_I-like"/>
</dbReference>
<dbReference type="AlphaFoldDB" id="A0A5C9A7C8"/>
<comment type="caution">
    <text evidence="5">The sequence shown here is derived from an EMBL/GenBank/DDBJ whole genome shotgun (WGS) entry which is preliminary data.</text>
</comment>
<keyword evidence="2 5" id="KW-0808">Transferase</keyword>
<reference evidence="5 6" key="1">
    <citation type="submission" date="2019-08" db="EMBL/GenBank/DDBJ databases">
        <title>Parahaliea maris sp. nov., isolated from the surface seawater.</title>
        <authorList>
            <person name="Liu Y."/>
        </authorList>
    </citation>
    <scope>NUCLEOTIDE SEQUENCE [LARGE SCALE GENOMIC DNA]</scope>
    <source>
        <strain evidence="5 6">HSLHS9</strain>
    </source>
</reference>
<dbReference type="InterPro" id="IPR005802">
    <property type="entry name" value="ADC_synth_comp_1"/>
</dbReference>
<dbReference type="InterPro" id="IPR005801">
    <property type="entry name" value="ADC_synthase"/>
</dbReference>
<dbReference type="PANTHER" id="PTHR11236:SF50">
    <property type="entry name" value="AMINODEOXYCHORISMATE SYNTHASE COMPONENT 1"/>
    <property type="match status" value="1"/>
</dbReference>
<dbReference type="NCBIfam" id="TIGR00553">
    <property type="entry name" value="pabB"/>
    <property type="match status" value="1"/>
</dbReference>
<sequence>MKLDEIPYYGDACELFASLRELPGAAFLDSSHGAPQGGRFDILVADPAADGPACMPANIASEAAIKSCFDDLIRFHRERYRGIGAPDGDLPFCGGLLGYISYDAGNLLHGIAPTRNGEAPAAPLVALRAYDWCVIQDHLLQRSTLVSLPWVPATTRQDLLARIRSGARRSAGAFTLEAPFATVMTREDYNKAFQCIQDYITAGDCYQVNLAQCFAAPFTGDPFSAYRQLRQIAGAPFSGYLEFDGGALLSLSPERFLSLRGRHVETRPIKGTRPRGQTPAEDADLARELRNSAKDRAENLMIVDLLRNDLGQNCVPGSVCVDALFEVESYPTVHHLVSAISGELSPQRSAMELLRDAFPGGSITGAPKRRAMQIIAELENTARQAYCGSLLYVSADGRMDSNIAIRSLLCAEGEIRCWGGGGIVADSVCDAEYQETLDKIGRFLGCLERDFLPPDPARGQ</sequence>
<organism evidence="5 6">
    <name type="scientific">Parahaliea maris</name>
    <dbReference type="NCBI Taxonomy" id="2716870"/>
    <lineage>
        <taxon>Bacteria</taxon>
        <taxon>Pseudomonadati</taxon>
        <taxon>Pseudomonadota</taxon>
        <taxon>Gammaproteobacteria</taxon>
        <taxon>Cellvibrionales</taxon>
        <taxon>Halieaceae</taxon>
        <taxon>Parahaliea</taxon>
    </lineage>
</organism>
<dbReference type="PRINTS" id="PR00095">
    <property type="entry name" value="ANTSNTHASEI"/>
</dbReference>
<gene>
    <name evidence="5" type="primary">pabB</name>
    <name evidence="5" type="ORF">FV139_07730</name>
</gene>
<keyword evidence="6" id="KW-1185">Reference proteome</keyword>
<feature type="domain" description="Anthranilate synthase component I N-terminal" evidence="4">
    <location>
        <begin position="14"/>
        <end position="144"/>
    </location>
</feature>
<dbReference type="SUPFAM" id="SSF56322">
    <property type="entry name" value="ADC synthase"/>
    <property type="match status" value="1"/>
</dbReference>
<feature type="domain" description="Chorismate-utilising enzyme C-terminal" evidence="3">
    <location>
        <begin position="186"/>
        <end position="439"/>
    </location>
</feature>
<evidence type="ECO:0000256" key="1">
    <source>
        <dbReference type="ARBA" id="ARBA00013139"/>
    </source>
</evidence>
<name>A0A5C9A7C8_9GAMM</name>
<dbReference type="InterPro" id="IPR006805">
    <property type="entry name" value="Anth_synth_I_N"/>
</dbReference>
<evidence type="ECO:0000313" key="5">
    <source>
        <dbReference type="EMBL" id="TXS95922.1"/>
    </source>
</evidence>
<dbReference type="Gene3D" id="3.60.120.10">
    <property type="entry name" value="Anthranilate synthase"/>
    <property type="match status" value="1"/>
</dbReference>
<protein>
    <recommendedName>
        <fullName evidence="1">aminodeoxychorismate synthase</fullName>
        <ecNumber evidence="1">2.6.1.85</ecNumber>
    </recommendedName>
</protein>
<evidence type="ECO:0000259" key="4">
    <source>
        <dbReference type="Pfam" id="PF04715"/>
    </source>
</evidence>
<dbReference type="GO" id="GO:0009396">
    <property type="term" value="P:folic acid-containing compound biosynthetic process"/>
    <property type="evidence" value="ECO:0007669"/>
    <property type="project" value="InterPro"/>
</dbReference>
<dbReference type="InterPro" id="IPR015890">
    <property type="entry name" value="Chorismate_C"/>
</dbReference>
<keyword evidence="5" id="KW-0032">Aminotransferase</keyword>
<accession>A0A5C9A7C8</accession>
<dbReference type="GO" id="GO:0000162">
    <property type="term" value="P:L-tryptophan biosynthetic process"/>
    <property type="evidence" value="ECO:0007669"/>
    <property type="project" value="TreeGrafter"/>
</dbReference>
<proteinExistence type="predicted"/>
<dbReference type="EMBL" id="VRZA01000002">
    <property type="protein sequence ID" value="TXS95922.1"/>
    <property type="molecule type" value="Genomic_DNA"/>
</dbReference>
<dbReference type="PANTHER" id="PTHR11236">
    <property type="entry name" value="AMINOBENZOATE/ANTHRANILATE SYNTHASE"/>
    <property type="match status" value="1"/>
</dbReference>
<dbReference type="Pfam" id="PF04715">
    <property type="entry name" value="Anth_synt_I_N"/>
    <property type="match status" value="1"/>
</dbReference>